<name>A0A1G5IMZ8_9GAMM</name>
<dbReference type="RefSeq" id="WP_015379102.1">
    <property type="nucleotide sequence ID" value="NZ_CBCSIN010000004.1"/>
</dbReference>
<dbReference type="PIRSF" id="PIRSF029208">
    <property type="entry name" value="Phage_tail_GPU"/>
    <property type="match status" value="1"/>
</dbReference>
<evidence type="ECO:0008006" key="3">
    <source>
        <dbReference type="Google" id="ProtNLM"/>
    </source>
</evidence>
<keyword evidence="2" id="KW-1185">Reference proteome</keyword>
<protein>
    <recommendedName>
        <fullName evidence="3">Phage tail protein</fullName>
    </recommendedName>
</protein>
<proteinExistence type="predicted"/>
<dbReference type="Proteomes" id="UP000183031">
    <property type="component" value="Unassembled WGS sequence"/>
</dbReference>
<comment type="caution">
    <text evidence="1">The sequence shown here is derived from an EMBL/GenBank/DDBJ whole genome shotgun (WGS) entry which is preliminary data.</text>
</comment>
<accession>A0A1G5IMZ8</accession>
<sequence>MMLTLGLFVFMLQTLPYQSMSRNAEYRWPSNARVGLRPAAQFLGMDEEKITLSGVLLPEITGGRWSLLTLQLMAEQGRAWPLIEGTGTIYGMFVIESISETHSEFFADGSPRRTEFTLNLKRVDESLSAMFGDLRQQAGELYDKAGEMAGKAAGAMGGLLS</sequence>
<dbReference type="GeneID" id="301147812"/>
<evidence type="ECO:0000313" key="1">
    <source>
        <dbReference type="EMBL" id="SCY77314.1"/>
    </source>
</evidence>
<organism evidence="1 2">
    <name type="scientific">Serratia nematodiphila</name>
    <dbReference type="NCBI Taxonomy" id="458197"/>
    <lineage>
        <taxon>Bacteria</taxon>
        <taxon>Pseudomonadati</taxon>
        <taxon>Pseudomonadota</taxon>
        <taxon>Gammaproteobacteria</taxon>
        <taxon>Enterobacterales</taxon>
        <taxon>Yersiniaceae</taxon>
        <taxon>Serratia</taxon>
    </lineage>
</organism>
<gene>
    <name evidence="1" type="ORF">SAMN02927935_02345</name>
</gene>
<dbReference type="EMBL" id="FMUT01000006">
    <property type="protein sequence ID" value="SCY77314.1"/>
    <property type="molecule type" value="Genomic_DNA"/>
</dbReference>
<dbReference type="InterPro" id="IPR016912">
    <property type="entry name" value="Phage_P2_GpU"/>
</dbReference>
<dbReference type="InterPro" id="IPR009734">
    <property type="entry name" value="Myoviridae_GpU"/>
</dbReference>
<reference evidence="1 2" key="1">
    <citation type="submission" date="2016-10" db="EMBL/GenBank/DDBJ databases">
        <authorList>
            <person name="Varghese N."/>
            <person name="Submissions S."/>
        </authorList>
    </citation>
    <scope>NUCLEOTIDE SEQUENCE [LARGE SCALE GENOMIC DNA]</scope>
    <source>
        <strain evidence="1 2">CGMCC 1.6853</strain>
    </source>
</reference>
<dbReference type="Pfam" id="PF06995">
    <property type="entry name" value="Phage_P2_GpU"/>
    <property type="match status" value="1"/>
</dbReference>
<evidence type="ECO:0000313" key="2">
    <source>
        <dbReference type="Proteomes" id="UP000183031"/>
    </source>
</evidence>